<dbReference type="AlphaFoldDB" id="F4QLA4"/>
<organism evidence="2 3">
    <name type="scientific">Asticcacaulis biprosthecium C19</name>
    <dbReference type="NCBI Taxonomy" id="715226"/>
    <lineage>
        <taxon>Bacteria</taxon>
        <taxon>Pseudomonadati</taxon>
        <taxon>Pseudomonadota</taxon>
        <taxon>Alphaproteobacteria</taxon>
        <taxon>Caulobacterales</taxon>
        <taxon>Caulobacteraceae</taxon>
        <taxon>Asticcacaulis</taxon>
    </lineage>
</organism>
<protein>
    <recommendedName>
        <fullName evidence="4">Lipoprotein</fullName>
    </recommendedName>
</protein>
<sequence>MKRALILLLAIAACSPRPQAPEESTASVAPPVTDPWPGKYAGDLMVRIDPSHRIILVEGEADGCTGDVGLADGGLPSKAISANELEVTLQPDGVATCTFRIRKNGDMLTVTESETCAAYHGATCSFNGTAKRVK</sequence>
<keyword evidence="3" id="KW-1185">Reference proteome</keyword>
<evidence type="ECO:0000313" key="2">
    <source>
        <dbReference type="EMBL" id="EGF92249.1"/>
    </source>
</evidence>
<name>F4QLA4_9CAUL</name>
<feature type="signal peptide" evidence="1">
    <location>
        <begin position="1"/>
        <end position="20"/>
    </location>
</feature>
<proteinExistence type="predicted"/>
<evidence type="ECO:0000256" key="1">
    <source>
        <dbReference type="SAM" id="SignalP"/>
    </source>
</evidence>
<dbReference type="HOGENOM" id="CLU_1891873_0_0_5"/>
<accession>F4QLA4</accession>
<dbReference type="Proteomes" id="UP000006512">
    <property type="component" value="Unassembled WGS sequence"/>
</dbReference>
<evidence type="ECO:0008006" key="4">
    <source>
        <dbReference type="Google" id="ProtNLM"/>
    </source>
</evidence>
<dbReference type="EMBL" id="GL883077">
    <property type="protein sequence ID" value="EGF92249.1"/>
    <property type="molecule type" value="Genomic_DNA"/>
</dbReference>
<keyword evidence="1" id="KW-0732">Signal</keyword>
<gene>
    <name evidence="2" type="ORF">ABI_06830</name>
</gene>
<dbReference type="OrthoDB" id="6910628at2"/>
<feature type="chain" id="PRO_5003314220" description="Lipoprotein" evidence="1">
    <location>
        <begin position="21"/>
        <end position="134"/>
    </location>
</feature>
<dbReference type="STRING" id="715226.ABI_06830"/>
<evidence type="ECO:0000313" key="3">
    <source>
        <dbReference type="Proteomes" id="UP000006512"/>
    </source>
</evidence>
<reference evidence="3" key="1">
    <citation type="submission" date="2011-03" db="EMBL/GenBank/DDBJ databases">
        <title>Draft genome sequence of Brevundimonas diminuta.</title>
        <authorList>
            <person name="Brown P.J.B."/>
            <person name="Buechlein A."/>
            <person name="Hemmerich C."/>
            <person name="Brun Y.V."/>
        </authorList>
    </citation>
    <scope>NUCLEOTIDE SEQUENCE [LARGE SCALE GENOMIC DNA]</scope>
    <source>
        <strain evidence="3">C19</strain>
    </source>
</reference>
<dbReference type="RefSeq" id="WP_006271424.1">
    <property type="nucleotide sequence ID" value="NZ_GL883077.1"/>
</dbReference>